<sequence>MALSRWWAKHKFMCLCSGASAHPSMVYGCEGAYKKNTSFSFSLMQCCLSNQMQNILSRLCLYLRKPFRLHVFRSSIFSFPFKMK</sequence>
<evidence type="ECO:0000313" key="2">
    <source>
        <dbReference type="EMBL" id="NOV43159.1"/>
    </source>
</evidence>
<dbReference type="AlphaFoldDB" id="A0A6M2DAM3"/>
<evidence type="ECO:0000256" key="1">
    <source>
        <dbReference type="SAM" id="SignalP"/>
    </source>
</evidence>
<protein>
    <submittedName>
        <fullName evidence="2">Putative secreted protein ovary overexpressed</fullName>
    </submittedName>
</protein>
<accession>A0A6M2DAM3</accession>
<dbReference type="EMBL" id="GHWJ01010422">
    <property type="protein sequence ID" value="NOV43159.1"/>
    <property type="molecule type" value="Transcribed_RNA"/>
</dbReference>
<dbReference type="PROSITE" id="PS51257">
    <property type="entry name" value="PROKAR_LIPOPROTEIN"/>
    <property type="match status" value="1"/>
</dbReference>
<keyword evidence="1" id="KW-0732">Signal</keyword>
<feature type="signal peptide" evidence="1">
    <location>
        <begin position="1"/>
        <end position="21"/>
    </location>
</feature>
<proteinExistence type="predicted"/>
<reference evidence="2" key="1">
    <citation type="submission" date="2019-09" db="EMBL/GenBank/DDBJ databases">
        <title>Organ-specific transcriptomic study of the physiology of the cattle tick, Rhipicephalus microplus.</title>
        <authorList>
            <person name="Tirloni L."/>
            <person name="Braz G."/>
            <person name="Gandara A.C.P."/>
            <person name="Sabadin G.A."/>
            <person name="da Silva R.M."/>
            <person name="Guizzo M.G."/>
            <person name="Machado J.A."/>
            <person name="Costa E.P."/>
            <person name="Gomes H.F."/>
            <person name="Moraes J."/>
            <person name="Mota M.B.S."/>
            <person name="Mesquita R.D."/>
            <person name="Alvarenga P.H."/>
            <person name="Alves F."/>
            <person name="Seixas A."/>
            <person name="da Fonseca R.N."/>
            <person name="Fogaca A."/>
            <person name="Logullo C."/>
            <person name="Tanaka A."/>
            <person name="Daffre S."/>
            <person name="Termignoni C."/>
            <person name="Vaz I.S.Jr."/>
            <person name="Oliveira P.L."/>
            <person name="Ribeiro J.M."/>
        </authorList>
    </citation>
    <scope>NUCLEOTIDE SEQUENCE</scope>
    <source>
        <strain evidence="2">Porto Alegre</strain>
    </source>
</reference>
<name>A0A6M2DAM3_RHIMP</name>
<feature type="chain" id="PRO_5026844386" evidence="1">
    <location>
        <begin position="22"/>
        <end position="84"/>
    </location>
</feature>
<organism evidence="2">
    <name type="scientific">Rhipicephalus microplus</name>
    <name type="common">Cattle tick</name>
    <name type="synonym">Boophilus microplus</name>
    <dbReference type="NCBI Taxonomy" id="6941"/>
    <lineage>
        <taxon>Eukaryota</taxon>
        <taxon>Metazoa</taxon>
        <taxon>Ecdysozoa</taxon>
        <taxon>Arthropoda</taxon>
        <taxon>Chelicerata</taxon>
        <taxon>Arachnida</taxon>
        <taxon>Acari</taxon>
        <taxon>Parasitiformes</taxon>
        <taxon>Ixodida</taxon>
        <taxon>Ixodoidea</taxon>
        <taxon>Ixodidae</taxon>
        <taxon>Rhipicephalinae</taxon>
        <taxon>Rhipicephalus</taxon>
        <taxon>Boophilus</taxon>
    </lineage>
</organism>